<keyword evidence="5" id="KW-0325">Glycoprotein</keyword>
<dbReference type="SUPFAM" id="SSF53474">
    <property type="entry name" value="alpha/beta-Hydrolases"/>
    <property type="match status" value="1"/>
</dbReference>
<dbReference type="GO" id="GO:0070008">
    <property type="term" value="F:serine-type exopeptidase activity"/>
    <property type="evidence" value="ECO:0007669"/>
    <property type="project" value="InterPro"/>
</dbReference>
<protein>
    <submittedName>
        <fullName evidence="7">LOC100124847 protein</fullName>
    </submittedName>
    <submittedName>
        <fullName evidence="8">Serine protease 16</fullName>
    </submittedName>
    <submittedName>
        <fullName evidence="10">Thymus-specific serine protease precursor</fullName>
    </submittedName>
</protein>
<dbReference type="OrthoDB" id="1735038at2759"/>
<dbReference type="InterPro" id="IPR029058">
    <property type="entry name" value="AB_hydrolase_fold"/>
</dbReference>
<dbReference type="Proteomes" id="UP000008143">
    <property type="component" value="Chromosome 8"/>
</dbReference>
<reference evidence="10" key="1">
    <citation type="journal article" date="2002" name="Dev. Dyn.">
        <title>Genetic and genomic tools for Xenopus research: The NIH Xenopus initiative.</title>
        <authorList>
            <person name="Klein S.L."/>
            <person name="Strausberg R.L."/>
            <person name="Wagner L."/>
            <person name="Pontius J."/>
            <person name="Clifton S.W."/>
            <person name="Richardson P."/>
        </authorList>
    </citation>
    <scope>NUCLEOTIDE SEQUENCE</scope>
</reference>
<accession>F7B8X9</accession>
<evidence type="ECO:0000313" key="10">
    <source>
        <dbReference type="RefSeq" id="NP_001096281.1"/>
    </source>
</evidence>
<gene>
    <name evidence="8 10 11" type="primary">prss16</name>
    <name evidence="7" type="synonym">LOC100124847</name>
    <name evidence="10" type="synonym">tssp</name>
</gene>
<dbReference type="GO" id="GO:0005764">
    <property type="term" value="C:lysosome"/>
    <property type="evidence" value="ECO:0000318"/>
    <property type="project" value="GO_Central"/>
</dbReference>
<evidence type="ECO:0000256" key="4">
    <source>
        <dbReference type="ARBA" id="ARBA00022801"/>
    </source>
</evidence>
<dbReference type="GeneID" id="100124847"/>
<keyword evidence="9" id="KW-1185">Reference proteome</keyword>
<dbReference type="GO" id="GO:0006508">
    <property type="term" value="P:proteolysis"/>
    <property type="evidence" value="ECO:0007669"/>
    <property type="project" value="UniProtKB-KW"/>
</dbReference>
<evidence type="ECO:0000256" key="1">
    <source>
        <dbReference type="ARBA" id="ARBA00011079"/>
    </source>
</evidence>
<feature type="chain" id="PRO_5033207298" evidence="6 10">
    <location>
        <begin position="22"/>
        <end position="506"/>
    </location>
</feature>
<dbReference type="DNASU" id="100124847"/>
<dbReference type="AGR" id="Xenbase:XB-GENE-5903844"/>
<feature type="signal peptide" evidence="6">
    <location>
        <begin position="1"/>
        <end position="21"/>
    </location>
</feature>
<dbReference type="Xenbase" id="XB-GENE-5903844">
    <property type="gene designation" value="prss16"/>
</dbReference>
<evidence type="ECO:0000313" key="11">
    <source>
        <dbReference type="Xenbase" id="XB-GENE-5903844"/>
    </source>
</evidence>
<dbReference type="Gene3D" id="1.20.120.980">
    <property type="entry name" value="Serine carboxypeptidase S28, SKS domain"/>
    <property type="match status" value="1"/>
</dbReference>
<dbReference type="PANTHER" id="PTHR11010:SF11">
    <property type="entry name" value="THYMUS-SPECIFIC SERINE PROTEASE"/>
    <property type="match status" value="1"/>
</dbReference>
<dbReference type="GO" id="GO:0008239">
    <property type="term" value="F:dipeptidyl-peptidase activity"/>
    <property type="evidence" value="ECO:0000318"/>
    <property type="project" value="GO_Central"/>
</dbReference>
<dbReference type="ESTHER" id="xentr-a4ihi0">
    <property type="family name" value="Prolylcarboxypeptidase"/>
</dbReference>
<dbReference type="AlphaFoldDB" id="F7B8X9"/>
<evidence type="ECO:0000256" key="3">
    <source>
        <dbReference type="ARBA" id="ARBA00022729"/>
    </source>
</evidence>
<dbReference type="InterPro" id="IPR042269">
    <property type="entry name" value="Ser_carbopepase_S28_SKS"/>
</dbReference>
<reference evidence="8" key="4">
    <citation type="submission" date="2011-06" db="UniProtKB">
        <authorList>
            <consortium name="Ensembl"/>
        </authorList>
    </citation>
    <scope>IDENTIFICATION</scope>
</reference>
<dbReference type="InterPro" id="IPR008758">
    <property type="entry name" value="Peptidase_S28"/>
</dbReference>
<dbReference type="GO" id="GO:0005768">
    <property type="term" value="C:endosome"/>
    <property type="evidence" value="ECO:0000318"/>
    <property type="project" value="GO_Central"/>
</dbReference>
<evidence type="ECO:0000313" key="8">
    <source>
        <dbReference type="Ensembl" id="ENSXETP00000040652"/>
    </source>
</evidence>
<dbReference type="Ensembl" id="ENSXETT00000040652">
    <property type="protein sequence ID" value="ENSXETP00000040652"/>
    <property type="gene ID" value="ENSXETG00000018761"/>
</dbReference>
<reference evidence="7" key="2">
    <citation type="submission" date="2007-03" db="EMBL/GenBank/DDBJ databases">
        <authorList>
            <consortium name="NIH - Xenopus Gene Collection (XGC) project"/>
        </authorList>
    </citation>
    <scope>NUCLEOTIDE SEQUENCE [LARGE SCALE MRNA]</scope>
    <source>
        <tissue evidence="7">Whole embryo</tissue>
    </source>
</reference>
<evidence type="ECO:0000313" key="7">
    <source>
        <dbReference type="EMBL" id="AAI35535.1"/>
    </source>
</evidence>
<keyword evidence="4" id="KW-0378">Hydrolase</keyword>
<dbReference type="MEROPS" id="S28.003"/>
<dbReference type="OMA" id="WQYCSEW"/>
<dbReference type="EMBL" id="BC135534">
    <property type="protein sequence ID" value="AAI35535.1"/>
    <property type="molecule type" value="mRNA"/>
</dbReference>
<evidence type="ECO:0000313" key="9">
    <source>
        <dbReference type="Proteomes" id="UP000008143"/>
    </source>
</evidence>
<dbReference type="Pfam" id="PF05577">
    <property type="entry name" value="Peptidase_S28"/>
    <property type="match status" value="1"/>
</dbReference>
<dbReference type="CTD" id="10279"/>
<dbReference type="GeneTree" id="ENSGT00940000160281"/>
<accession>A4IHI0</accession>
<name>F7B8X9_XENTR</name>
<evidence type="ECO:0000256" key="2">
    <source>
        <dbReference type="ARBA" id="ARBA00022670"/>
    </source>
</evidence>
<reference evidence="8" key="3">
    <citation type="journal article" date="2010" name="Science">
        <title>The genome of the Western clawed frog Xenopus tropicalis.</title>
        <authorList>
            <person name="Hellsten U."/>
            <person name="Harland R.M."/>
            <person name="Gilchrist M.J."/>
            <person name="Hendrix D."/>
            <person name="Jurka J."/>
            <person name="Kapitonov V."/>
            <person name="Ovcharenko I."/>
            <person name="Putnam N.H."/>
            <person name="Shu S."/>
            <person name="Taher L."/>
            <person name="Blitz I.L."/>
            <person name="Blumberg B."/>
            <person name="Dichmann D.S."/>
            <person name="Dubchak I."/>
            <person name="Amaya E."/>
            <person name="Detter J.C."/>
            <person name="Fletcher R."/>
            <person name="Gerhard D.S."/>
            <person name="Goodstein D."/>
            <person name="Graves T."/>
            <person name="Grigoriev I.V."/>
            <person name="Grimwood J."/>
            <person name="Kawashima T."/>
            <person name="Lindquist E."/>
            <person name="Lucas S.M."/>
            <person name="Mead P.E."/>
            <person name="Mitros T."/>
            <person name="Ogino H."/>
            <person name="Ohta Y."/>
            <person name="Poliakov A.V."/>
            <person name="Pollet N."/>
            <person name="Robert J."/>
            <person name="Salamov A."/>
            <person name="Sater A.K."/>
            <person name="Schmutz J."/>
            <person name="Terry A."/>
            <person name="Vize P.D."/>
            <person name="Warren W.C."/>
            <person name="Wells D."/>
            <person name="Wills A."/>
            <person name="Wilson R.K."/>
            <person name="Zimmerman L.B."/>
            <person name="Zorn A.M."/>
            <person name="Grainger R."/>
            <person name="Grammer T."/>
            <person name="Khokha M.K."/>
            <person name="Richardson P.M."/>
            <person name="Rokhsar D.S."/>
        </authorList>
    </citation>
    <scope>NUCLEOTIDE SEQUENCE [LARGE SCALE GENOMIC DNA]</scope>
    <source>
        <strain evidence="8">Nigerian</strain>
    </source>
</reference>
<comment type="similarity">
    <text evidence="1">Belongs to the peptidase S28 family.</text>
</comment>
<organism evidence="8">
    <name type="scientific">Xenopus tropicalis</name>
    <name type="common">Western clawed frog</name>
    <name type="synonym">Silurana tropicalis</name>
    <dbReference type="NCBI Taxonomy" id="8364"/>
    <lineage>
        <taxon>Eukaryota</taxon>
        <taxon>Metazoa</taxon>
        <taxon>Chordata</taxon>
        <taxon>Craniata</taxon>
        <taxon>Vertebrata</taxon>
        <taxon>Euteleostomi</taxon>
        <taxon>Amphibia</taxon>
        <taxon>Batrachia</taxon>
        <taxon>Anura</taxon>
        <taxon>Pipoidea</taxon>
        <taxon>Pipidae</taxon>
        <taxon>Xenopodinae</taxon>
        <taxon>Xenopus</taxon>
        <taxon>Silurana</taxon>
    </lineage>
</organism>
<dbReference type="KEGG" id="xtr:100124847"/>
<evidence type="ECO:0000256" key="5">
    <source>
        <dbReference type="ARBA" id="ARBA00023180"/>
    </source>
</evidence>
<evidence type="ECO:0000256" key="6">
    <source>
        <dbReference type="SAM" id="SignalP"/>
    </source>
</evidence>
<reference evidence="10" key="5">
    <citation type="submission" date="2025-04" db="UniProtKB">
        <authorList>
            <consortium name="RefSeq"/>
        </authorList>
    </citation>
    <scope>IDENTIFICATION</scope>
</reference>
<dbReference type="STRING" id="8364.ENSXETP00000020294"/>
<proteinExistence type="evidence at transcript level"/>
<sequence length="506" mass="56441">MAGVWLQLSLLLLLLLGGTEGAWNGRQIRKKLHQLKETENFKSFYTHWGMPKGAFANTPSVESYIAQPLDHFNRRNNSTFNQRYWINEEYWNHPNGPVFLYIGGESSLSEFSVLSGEHVDLAQTHRALLVSLEHRYYGSSINPDGLTLENIRFLSSQQALADLASFHMFISQKYNLTRQNTWICFGGSYPGSLSAWFRLKFPHLVYAAVASSAPVRAELDFTGYNKVVAWSLADPVIGGSEKCLDAVKEGFQAVDSLLQKGNITQLEKDFYSCGSLQGSDDYTEFVGNLADIFMGAVQYNGMSPASNVQQICQLMTIKDNSAYEGLRSVNRMYMDFMGLSCVYNSHAKSVADLSSTKLSLVGVGERQWFYQTCTEFGYYQTCEDPSCPFSSLITLKSQLDLCSQIFQVPTESVLQSVQFTNEFYGADHPKSSRIIFVNGDVDPWHALSVLKNQSRSEIAILINGTSHCANMSPSHTSDPLSLQEARKEIAAQVATWLKSAQSELGG</sequence>
<dbReference type="ExpressionAtlas" id="F7B8X9">
    <property type="expression patterns" value="baseline"/>
</dbReference>
<dbReference type="FunFam" id="3.40.50.1820:FF:000200">
    <property type="entry name" value="Serine protease 16"/>
    <property type="match status" value="1"/>
</dbReference>
<dbReference type="RefSeq" id="NP_001096281.1">
    <property type="nucleotide sequence ID" value="NM_001102811.1"/>
</dbReference>
<dbReference type="PANTHER" id="PTHR11010">
    <property type="entry name" value="PROTEASE S28 PRO-X CARBOXYPEPTIDASE-RELATED"/>
    <property type="match status" value="1"/>
</dbReference>
<keyword evidence="2 10" id="KW-0645">Protease</keyword>
<keyword evidence="3 6" id="KW-0732">Signal</keyword>
<dbReference type="Gene3D" id="3.40.50.1820">
    <property type="entry name" value="alpha/beta hydrolase"/>
    <property type="match status" value="1"/>
</dbReference>
<dbReference type="Bgee" id="ENSXETG00000018761">
    <property type="expression patterns" value="Expressed in egg cell and 14 other cell types or tissues"/>
</dbReference>